<keyword evidence="5 8" id="KW-1133">Transmembrane helix</keyword>
<feature type="transmembrane region" description="Helical" evidence="8">
    <location>
        <begin position="365"/>
        <end position="382"/>
    </location>
</feature>
<keyword evidence="11" id="KW-1185">Reference proteome</keyword>
<dbReference type="PROSITE" id="PS50156">
    <property type="entry name" value="SSD"/>
    <property type="match status" value="1"/>
</dbReference>
<dbReference type="InterPro" id="IPR000731">
    <property type="entry name" value="SSD"/>
</dbReference>
<dbReference type="Gene3D" id="1.20.1640.10">
    <property type="entry name" value="Multidrug efflux transporter AcrB transmembrane domain"/>
    <property type="match status" value="2"/>
</dbReference>
<comment type="similarity">
    <text evidence="2">Belongs to the resistance-nodulation-cell division (RND) (TC 2.A.6) family. MmpL subfamily.</text>
</comment>
<evidence type="ECO:0000256" key="7">
    <source>
        <dbReference type="SAM" id="Coils"/>
    </source>
</evidence>
<evidence type="ECO:0000256" key="6">
    <source>
        <dbReference type="ARBA" id="ARBA00023136"/>
    </source>
</evidence>
<dbReference type="EMBL" id="JAUSTY010000001">
    <property type="protein sequence ID" value="MDQ0164346.1"/>
    <property type="molecule type" value="Genomic_DNA"/>
</dbReference>
<reference evidence="10 11" key="1">
    <citation type="submission" date="2023-07" db="EMBL/GenBank/DDBJ databases">
        <title>Genomic Encyclopedia of Type Strains, Phase IV (KMG-IV): sequencing the most valuable type-strain genomes for metagenomic binning, comparative biology and taxonomic classification.</title>
        <authorList>
            <person name="Goeker M."/>
        </authorList>
    </citation>
    <scope>NUCLEOTIDE SEQUENCE [LARGE SCALE GENOMIC DNA]</scope>
    <source>
        <strain evidence="10 11">DSM 12751</strain>
    </source>
</reference>
<keyword evidence="7" id="KW-0175">Coiled coil</keyword>
<feature type="transmembrane region" description="Helical" evidence="8">
    <location>
        <begin position="971"/>
        <end position="991"/>
    </location>
</feature>
<comment type="subcellular location">
    <subcellularLocation>
        <location evidence="1">Cell membrane</location>
        <topology evidence="1">Multi-pass membrane protein</topology>
    </subcellularLocation>
</comment>
<accession>A0ABT9VTN7</accession>
<feature type="transmembrane region" description="Helical" evidence="8">
    <location>
        <begin position="896"/>
        <end position="917"/>
    </location>
</feature>
<dbReference type="SUPFAM" id="SSF82866">
    <property type="entry name" value="Multidrug efflux transporter AcrB transmembrane domain"/>
    <property type="match status" value="2"/>
</dbReference>
<feature type="transmembrane region" description="Helical" evidence="8">
    <location>
        <begin position="997"/>
        <end position="1021"/>
    </location>
</feature>
<proteinExistence type="inferred from homology"/>
<feature type="transmembrane region" description="Helical" evidence="8">
    <location>
        <begin position="206"/>
        <end position="224"/>
    </location>
</feature>
<keyword evidence="4 8" id="KW-0812">Transmembrane</keyword>
<dbReference type="Pfam" id="PF03176">
    <property type="entry name" value="MMPL"/>
    <property type="match status" value="2"/>
</dbReference>
<gene>
    <name evidence="10" type="ORF">J2S11_000245</name>
</gene>
<evidence type="ECO:0000256" key="1">
    <source>
        <dbReference type="ARBA" id="ARBA00004651"/>
    </source>
</evidence>
<keyword evidence="6 8" id="KW-0472">Membrane</keyword>
<feature type="transmembrane region" description="Helical" evidence="8">
    <location>
        <begin position="308"/>
        <end position="330"/>
    </location>
</feature>
<feature type="transmembrane region" description="Helical" evidence="8">
    <location>
        <begin position="929"/>
        <end position="950"/>
    </location>
</feature>
<evidence type="ECO:0000259" key="9">
    <source>
        <dbReference type="PROSITE" id="PS50156"/>
    </source>
</evidence>
<evidence type="ECO:0000256" key="8">
    <source>
        <dbReference type="SAM" id="Phobius"/>
    </source>
</evidence>
<evidence type="ECO:0000256" key="4">
    <source>
        <dbReference type="ARBA" id="ARBA00022692"/>
    </source>
</evidence>
<evidence type="ECO:0000313" key="10">
    <source>
        <dbReference type="EMBL" id="MDQ0164346.1"/>
    </source>
</evidence>
<dbReference type="InterPro" id="IPR004869">
    <property type="entry name" value="MMPL_dom"/>
</dbReference>
<dbReference type="RefSeq" id="WP_307389812.1">
    <property type="nucleotide sequence ID" value="NZ_BAAADK010000009.1"/>
</dbReference>
<comment type="caution">
    <text evidence="10">The sequence shown here is derived from an EMBL/GenBank/DDBJ whole genome shotgun (WGS) entry which is preliminary data.</text>
</comment>
<evidence type="ECO:0000313" key="11">
    <source>
        <dbReference type="Proteomes" id="UP001235840"/>
    </source>
</evidence>
<feature type="transmembrane region" description="Helical" evidence="8">
    <location>
        <begin position="7"/>
        <end position="26"/>
    </location>
</feature>
<feature type="coiled-coil region" evidence="7">
    <location>
        <begin position="551"/>
        <end position="578"/>
    </location>
</feature>
<dbReference type="PANTHER" id="PTHR33406">
    <property type="entry name" value="MEMBRANE PROTEIN MJ1562-RELATED"/>
    <property type="match status" value="1"/>
</dbReference>
<organism evidence="10 11">
    <name type="scientific">Caldalkalibacillus horti</name>
    <dbReference type="NCBI Taxonomy" id="77523"/>
    <lineage>
        <taxon>Bacteria</taxon>
        <taxon>Bacillati</taxon>
        <taxon>Bacillota</taxon>
        <taxon>Bacilli</taxon>
        <taxon>Bacillales</taxon>
        <taxon>Bacillaceae</taxon>
        <taxon>Caldalkalibacillus</taxon>
    </lineage>
</organism>
<feature type="transmembrane region" description="Helical" evidence="8">
    <location>
        <begin position="182"/>
        <end position="199"/>
    </location>
</feature>
<feature type="transmembrane region" description="Helical" evidence="8">
    <location>
        <begin position="236"/>
        <end position="255"/>
    </location>
</feature>
<keyword evidence="3" id="KW-1003">Cell membrane</keyword>
<dbReference type="Gene3D" id="1.10.287.950">
    <property type="entry name" value="Methyl-accepting chemotaxis protein"/>
    <property type="match status" value="1"/>
</dbReference>
<feature type="transmembrane region" description="Helical" evidence="8">
    <location>
        <begin position="283"/>
        <end position="302"/>
    </location>
</feature>
<dbReference type="InterPro" id="IPR050545">
    <property type="entry name" value="Mycobact_MmpL"/>
</dbReference>
<sequence length="1038" mass="112738">MRSILKARWFVITAWIAVTVLLMIFMPNFNELVREKGQISVPDGYSSSYAQELLRELGGESDSTSTQIALVFHNPNDLSSADINQIEQVLKIYEENKNEFGLSSVNTHFNTPELESQFIAPDGKTILAALDVEIQGREVSEIREVLQQPIENLDLEVYLTGQALIDEDTIVSAQDGLKKTEFITVGFILIVLLLVFRSVVTPIIPLITVGFTYLVSQAIVAYLVEWVNFPLSTFTQIFLVAILFGIGTDYCILILSRYKEEIGRNEKISDAIIATYRTAGKTVFFSALAVFVGFASIGFSTFTLYRSAAAVAIGVAILVIALFTIVPFFMSVMGKKLFWPTKGSIEHKPSKFWGAMGRFSLGRPVLALALVAIIIAPFLITYDGEVSFNSLDEIGDSYESVKGFNIIADSFQPGEALPGSLVIKSKVPLDNAKQLVLLENISKELAQLDGIGKVRSVTRPTGDELEDFFVANQAHTLNSGLGDADDGLRQISDGLSLASSELHSSSPELETAINGVNELVNGTEELRDGIVQLSTGLQQIEQGIVAGSAGATQLQDGLRELQANSQQLAQAARELQAGYQEMQAGLGSLASHYEEIATQLKGISMGLESLAPHFNQLAESYPELQQDVNYVTISETVNQLTAGSKELTEGLNVLNQQFAGVVAGFGDANAGLDQVIGGNEAVAQAMNEMIAGMGDLANGLQQAAAGQQSIVQEMPQLSGGLEALKGGQLEIQQGFRDMGDQLSALTDGLDQSVDGLHQVTDGLSEAQTYLTGLSTGSRGSAGVYIPDEALTSEELQTLFDVYMSEDRYIAKFDIVFADNPYATEALDLVPEIERTLHRVVKGTDLEDIEFGISGVSGIFSDLRQISSDDYSQTVVLMLIGIFLILIVLLRSIIAPIYLILSLVLCYFTSVGITEFIFVDLLGYTGLSWATPFFGFVILVALGIDYSIFLMDRFREHLDQPIEQAMLTSMKNMGTVIISAAIILAGTFAAMLPSGMLSLLQIATIVISGLFLYAVVFLPFFVPVMVKIFGRANFWPFKN</sequence>
<dbReference type="SUPFAM" id="SSF58104">
    <property type="entry name" value="Methyl-accepting chemotaxis protein (MCP) signaling domain"/>
    <property type="match status" value="1"/>
</dbReference>
<evidence type="ECO:0000256" key="3">
    <source>
        <dbReference type="ARBA" id="ARBA00022475"/>
    </source>
</evidence>
<dbReference type="Proteomes" id="UP001235840">
    <property type="component" value="Unassembled WGS sequence"/>
</dbReference>
<evidence type="ECO:0000256" key="2">
    <source>
        <dbReference type="ARBA" id="ARBA00010157"/>
    </source>
</evidence>
<feature type="transmembrane region" description="Helical" evidence="8">
    <location>
        <begin position="870"/>
        <end position="889"/>
    </location>
</feature>
<protein>
    <submittedName>
        <fullName evidence="10">RND superfamily putative drug exporter</fullName>
    </submittedName>
</protein>
<evidence type="ECO:0000256" key="5">
    <source>
        <dbReference type="ARBA" id="ARBA00022989"/>
    </source>
</evidence>
<dbReference type="PANTHER" id="PTHR33406:SF6">
    <property type="entry name" value="MEMBRANE PROTEIN YDGH-RELATED"/>
    <property type="match status" value="1"/>
</dbReference>
<name>A0ABT9VTN7_9BACI</name>
<feature type="domain" description="SSD" evidence="9">
    <location>
        <begin position="899"/>
        <end position="1026"/>
    </location>
</feature>